<reference evidence="1" key="1">
    <citation type="submission" date="2024-06" db="EMBL/GenBank/DDBJ databases">
        <authorList>
            <person name="Sun Y."/>
        </authorList>
    </citation>
    <scope>NUCLEOTIDE SEQUENCE</scope>
    <source>
        <strain evidence="1">IGA1.0</strain>
    </source>
</reference>
<name>A0AAU7QQH2_9GAMM</name>
<accession>A0AAU7QQH2</accession>
<protein>
    <submittedName>
        <fullName evidence="1">Uncharacterized protein</fullName>
    </submittedName>
</protein>
<proteinExistence type="predicted"/>
<gene>
    <name evidence="1" type="ORF">ABNK63_06300</name>
</gene>
<sequence>MSTHRLTFHLYPGVIPAKAGIHVAVEAIKMDSRFRGNDEQKSNKATATP</sequence>
<organism evidence="1">
    <name type="scientific">Rhodanobacter sp. IGA1.0</name>
    <dbReference type="NCBI Taxonomy" id="3158582"/>
    <lineage>
        <taxon>Bacteria</taxon>
        <taxon>Pseudomonadati</taxon>
        <taxon>Pseudomonadota</taxon>
        <taxon>Gammaproteobacteria</taxon>
        <taxon>Lysobacterales</taxon>
        <taxon>Rhodanobacteraceae</taxon>
        <taxon>Rhodanobacter</taxon>
    </lineage>
</organism>
<evidence type="ECO:0000313" key="1">
    <source>
        <dbReference type="EMBL" id="XBS91244.1"/>
    </source>
</evidence>
<dbReference type="RefSeq" id="WP_157581804.1">
    <property type="nucleotide sequence ID" value="NZ_CP157948.1"/>
</dbReference>
<dbReference type="AlphaFoldDB" id="A0AAU7QQH2"/>
<dbReference type="EMBL" id="CP157948">
    <property type="protein sequence ID" value="XBS91244.1"/>
    <property type="molecule type" value="Genomic_DNA"/>
</dbReference>